<dbReference type="InterPro" id="IPR020825">
    <property type="entry name" value="Phe-tRNA_synthase-like_B3/B4"/>
</dbReference>
<dbReference type="SUPFAM" id="SSF56037">
    <property type="entry name" value="PheT/TilS domain"/>
    <property type="match status" value="1"/>
</dbReference>
<evidence type="ECO:0000256" key="14">
    <source>
        <dbReference type="ARBA" id="ARBA00022884"/>
    </source>
</evidence>
<dbReference type="GO" id="GO:0006432">
    <property type="term" value="P:phenylalanyl-tRNA aminoacylation"/>
    <property type="evidence" value="ECO:0007669"/>
    <property type="project" value="InterPro"/>
</dbReference>
<dbReference type="Pfam" id="PF03483">
    <property type="entry name" value="B3_4"/>
    <property type="match status" value="1"/>
</dbReference>
<dbReference type="Pfam" id="PF03147">
    <property type="entry name" value="FDX-ACB"/>
    <property type="match status" value="1"/>
</dbReference>
<dbReference type="SUPFAM" id="SSF55681">
    <property type="entry name" value="Class II aaRS and biotin synthetases"/>
    <property type="match status" value="1"/>
</dbReference>
<keyword evidence="15" id="KW-0648">Protein biosynthesis</keyword>
<dbReference type="AlphaFoldDB" id="A0A644ZDY6"/>
<evidence type="ECO:0000256" key="16">
    <source>
        <dbReference type="ARBA" id="ARBA00023146"/>
    </source>
</evidence>
<evidence type="ECO:0000259" key="19">
    <source>
        <dbReference type="PROSITE" id="PS51447"/>
    </source>
</evidence>
<dbReference type="GO" id="GO:0009328">
    <property type="term" value="C:phenylalanine-tRNA ligase complex"/>
    <property type="evidence" value="ECO:0007669"/>
    <property type="project" value="TreeGrafter"/>
</dbReference>
<feature type="domain" description="FDX-ACB" evidence="19">
    <location>
        <begin position="595"/>
        <end position="688"/>
    </location>
</feature>
<keyword evidence="10" id="KW-0479">Metal-binding</keyword>
<keyword evidence="13" id="KW-0460">Magnesium</keyword>
<evidence type="ECO:0000256" key="9">
    <source>
        <dbReference type="ARBA" id="ARBA00022598"/>
    </source>
</evidence>
<name>A0A644ZDY6_9ZZZZ</name>
<dbReference type="EMBL" id="VSSQ01008515">
    <property type="protein sequence ID" value="MPM39082.1"/>
    <property type="molecule type" value="Genomic_DNA"/>
</dbReference>
<evidence type="ECO:0000256" key="1">
    <source>
        <dbReference type="ARBA" id="ARBA00001946"/>
    </source>
</evidence>
<dbReference type="PROSITE" id="PS51483">
    <property type="entry name" value="B5"/>
    <property type="match status" value="1"/>
</dbReference>
<dbReference type="SMART" id="SM00896">
    <property type="entry name" value="FDX-ACB"/>
    <property type="match status" value="1"/>
</dbReference>
<dbReference type="InterPro" id="IPR041616">
    <property type="entry name" value="PheRS_beta_core"/>
</dbReference>
<dbReference type="Gene3D" id="3.30.930.10">
    <property type="entry name" value="Bira Bifunctional Protein, Domain 2"/>
    <property type="match status" value="1"/>
</dbReference>
<evidence type="ECO:0000256" key="4">
    <source>
        <dbReference type="ARBA" id="ARBA00011209"/>
    </source>
</evidence>
<evidence type="ECO:0000256" key="7">
    <source>
        <dbReference type="ARBA" id="ARBA00022490"/>
    </source>
</evidence>
<keyword evidence="12" id="KW-0067">ATP-binding</keyword>
<evidence type="ECO:0000256" key="6">
    <source>
        <dbReference type="ARBA" id="ARBA00017032"/>
    </source>
</evidence>
<evidence type="ECO:0000256" key="12">
    <source>
        <dbReference type="ARBA" id="ARBA00022840"/>
    </source>
</evidence>
<comment type="catalytic activity">
    <reaction evidence="18">
        <text>tRNA(Phe) + L-phenylalanine + ATP = L-phenylalanyl-tRNA(Phe) + AMP + diphosphate + H(+)</text>
        <dbReference type="Rhea" id="RHEA:19413"/>
        <dbReference type="Rhea" id="RHEA-COMP:9668"/>
        <dbReference type="Rhea" id="RHEA-COMP:9699"/>
        <dbReference type="ChEBI" id="CHEBI:15378"/>
        <dbReference type="ChEBI" id="CHEBI:30616"/>
        <dbReference type="ChEBI" id="CHEBI:33019"/>
        <dbReference type="ChEBI" id="CHEBI:58095"/>
        <dbReference type="ChEBI" id="CHEBI:78442"/>
        <dbReference type="ChEBI" id="CHEBI:78531"/>
        <dbReference type="ChEBI" id="CHEBI:456215"/>
        <dbReference type="EC" id="6.1.1.20"/>
    </reaction>
</comment>
<dbReference type="PANTHER" id="PTHR10947">
    <property type="entry name" value="PHENYLALANYL-TRNA SYNTHETASE BETA CHAIN AND LEUCINE-RICH REPEAT-CONTAINING PROTEIN 47"/>
    <property type="match status" value="1"/>
</dbReference>
<gene>
    <name evidence="21" type="primary">pheT_30</name>
    <name evidence="21" type="ORF">SDC9_85714</name>
</gene>
<evidence type="ECO:0000259" key="20">
    <source>
        <dbReference type="PROSITE" id="PS51483"/>
    </source>
</evidence>
<dbReference type="Gene3D" id="3.50.40.10">
    <property type="entry name" value="Phenylalanyl-trna Synthetase, Chain B, domain 3"/>
    <property type="match status" value="1"/>
</dbReference>
<dbReference type="SUPFAM" id="SSF54991">
    <property type="entry name" value="Anticodon-binding domain of PheRS"/>
    <property type="match status" value="1"/>
</dbReference>
<evidence type="ECO:0000256" key="11">
    <source>
        <dbReference type="ARBA" id="ARBA00022741"/>
    </source>
</evidence>
<keyword evidence="9 21" id="KW-0436">Ligase</keyword>
<dbReference type="InterPro" id="IPR005146">
    <property type="entry name" value="B3/B4_tRNA-bd"/>
</dbReference>
<dbReference type="HAMAP" id="MF_00283">
    <property type="entry name" value="Phe_tRNA_synth_beta1"/>
    <property type="match status" value="1"/>
</dbReference>
<keyword evidence="14" id="KW-0694">RNA-binding</keyword>
<dbReference type="Gene3D" id="3.30.56.10">
    <property type="match status" value="2"/>
</dbReference>
<dbReference type="InterPro" id="IPR009061">
    <property type="entry name" value="DNA-bd_dom_put_sf"/>
</dbReference>
<dbReference type="InterPro" id="IPR005121">
    <property type="entry name" value="Fdx_antiC-bd"/>
</dbReference>
<comment type="subcellular location">
    <subcellularLocation>
        <location evidence="2">Cytoplasm</location>
    </subcellularLocation>
</comment>
<dbReference type="Pfam" id="PF03484">
    <property type="entry name" value="B5"/>
    <property type="match status" value="1"/>
</dbReference>
<keyword evidence="8" id="KW-0820">tRNA-binding</keyword>
<dbReference type="PANTHER" id="PTHR10947:SF0">
    <property type="entry name" value="PHENYLALANINE--TRNA LIGASE BETA SUBUNIT"/>
    <property type="match status" value="1"/>
</dbReference>
<dbReference type="NCBIfam" id="TIGR00472">
    <property type="entry name" value="pheT_bact"/>
    <property type="match status" value="1"/>
</dbReference>
<dbReference type="Pfam" id="PF17759">
    <property type="entry name" value="tRNA_synthFbeta"/>
    <property type="match status" value="1"/>
</dbReference>
<dbReference type="CDD" id="cd00769">
    <property type="entry name" value="PheRS_beta_core"/>
    <property type="match status" value="1"/>
</dbReference>
<keyword evidence="11" id="KW-0547">Nucleotide-binding</keyword>
<dbReference type="GO" id="GO:0000049">
    <property type="term" value="F:tRNA binding"/>
    <property type="evidence" value="ECO:0007669"/>
    <property type="project" value="UniProtKB-KW"/>
</dbReference>
<proteinExistence type="inferred from homology"/>
<evidence type="ECO:0000256" key="15">
    <source>
        <dbReference type="ARBA" id="ARBA00022917"/>
    </source>
</evidence>
<accession>A0A644ZDY6</accession>
<keyword evidence="7" id="KW-0963">Cytoplasm</keyword>
<dbReference type="SMART" id="SM00874">
    <property type="entry name" value="B5"/>
    <property type="match status" value="1"/>
</dbReference>
<dbReference type="GO" id="GO:0004826">
    <property type="term" value="F:phenylalanine-tRNA ligase activity"/>
    <property type="evidence" value="ECO:0007669"/>
    <property type="project" value="UniProtKB-EC"/>
</dbReference>
<dbReference type="GO" id="GO:0000287">
    <property type="term" value="F:magnesium ion binding"/>
    <property type="evidence" value="ECO:0007669"/>
    <property type="project" value="InterPro"/>
</dbReference>
<dbReference type="FunFam" id="3.30.70.380:FF:000001">
    <property type="entry name" value="Phenylalanine--tRNA ligase beta subunit"/>
    <property type="match status" value="1"/>
</dbReference>
<evidence type="ECO:0000256" key="17">
    <source>
        <dbReference type="ARBA" id="ARBA00033189"/>
    </source>
</evidence>
<dbReference type="FunFam" id="3.30.56.10:FF:000001">
    <property type="entry name" value="Phenylalanine--tRNA ligase beta subunit"/>
    <property type="match status" value="1"/>
</dbReference>
<dbReference type="FunFam" id="3.30.56.10:FF:000002">
    <property type="entry name" value="Phenylalanine--tRNA ligase beta subunit"/>
    <property type="match status" value="1"/>
</dbReference>
<organism evidence="21">
    <name type="scientific">bioreactor metagenome</name>
    <dbReference type="NCBI Taxonomy" id="1076179"/>
    <lineage>
        <taxon>unclassified sequences</taxon>
        <taxon>metagenomes</taxon>
        <taxon>ecological metagenomes</taxon>
    </lineage>
</organism>
<dbReference type="InterPro" id="IPR045864">
    <property type="entry name" value="aa-tRNA-synth_II/BPL/LPL"/>
</dbReference>
<dbReference type="InterPro" id="IPR036690">
    <property type="entry name" value="Fdx_antiC-bd_sf"/>
</dbReference>
<dbReference type="EC" id="6.1.1.20" evidence="5"/>
<evidence type="ECO:0000256" key="8">
    <source>
        <dbReference type="ARBA" id="ARBA00022555"/>
    </source>
</evidence>
<comment type="caution">
    <text evidence="21">The sequence shown here is derived from an EMBL/GenBank/DDBJ whole genome shotgun (WGS) entry which is preliminary data.</text>
</comment>
<evidence type="ECO:0000256" key="2">
    <source>
        <dbReference type="ARBA" id="ARBA00004496"/>
    </source>
</evidence>
<comment type="cofactor">
    <cofactor evidence="1">
        <name>Mg(2+)</name>
        <dbReference type="ChEBI" id="CHEBI:18420"/>
    </cofactor>
</comment>
<dbReference type="SUPFAM" id="SSF46955">
    <property type="entry name" value="Putative DNA-binding domain"/>
    <property type="match status" value="2"/>
</dbReference>
<feature type="domain" description="B5" evidence="20">
    <location>
        <begin position="288"/>
        <end position="363"/>
    </location>
</feature>
<evidence type="ECO:0000256" key="3">
    <source>
        <dbReference type="ARBA" id="ARBA00008653"/>
    </source>
</evidence>
<protein>
    <recommendedName>
        <fullName evidence="6">Phenylalanine--tRNA ligase beta subunit</fullName>
        <ecNumber evidence="5">6.1.1.20</ecNumber>
    </recommendedName>
    <alternativeName>
        <fullName evidence="17">Phenylalanyl-tRNA synthetase beta subunit</fullName>
    </alternativeName>
</protein>
<comment type="subunit">
    <text evidence="4">Tetramer of two alpha and two beta subunits.</text>
</comment>
<comment type="similarity">
    <text evidence="3">Belongs to the phenylalanyl-tRNA synthetase beta subunit family. Type 1 subfamily.</text>
</comment>
<dbReference type="SMART" id="SM00873">
    <property type="entry name" value="B3_4"/>
    <property type="match status" value="1"/>
</dbReference>
<keyword evidence="16" id="KW-0030">Aminoacyl-tRNA synthetase</keyword>
<dbReference type="InterPro" id="IPR005147">
    <property type="entry name" value="tRNA_synthase_B5-dom"/>
</dbReference>
<dbReference type="PROSITE" id="PS51447">
    <property type="entry name" value="FDX_ACB"/>
    <property type="match status" value="1"/>
</dbReference>
<sequence>MKVLYSWLKEFIPDLNETAEVIAKRLTDSGIEIDSIESLPSGDSIIELDLTPNRSDCLSIWGAAYEVGAVFGYPVRIPSMKPISIVTDSNQIVLEALELCPYYLALKVDQVKIGPSPSWMRERLEALGMRSINNIVDITNYVMMETGQPLHAFDYDSLDSHTVVVRTARPGERLQTLDGQTRELPAHAILICDPNKPIGVGGVMGGLNSEVSPQTKSILFEAAYFERRSIRRTAKALDLRSEAAIRFEKGVDPSGLLKALNRVMDLVIQLNIGKPNEQIISGSFYEPKTETAIHLRRRYLDQRIGLVFSQEKVEETLKNLNFQVETTEEGWLVRVPSRRQDVEQEVDLVEEVARLIGFDQIPAQLPTGISTQGGLSNRQKLVNSIHQILVSQGYHEAVNYSFMAKQDLEDLYPDLNHPMRRAIPLMNPMNESQAVMRTNLIPGLLRNLQYNQNHQNPNIALYELGRVYIAEKLPLNGLPKEETRLGVVLSGEYQTTHWMQAKAEATFYHLKGLLGNLFGELGWSLQLQENHSGSLFHPYQCANVIHQGHIVGTVGTLHPEIEKRWGLAKRVYIIDLSIDMLLQFAKPRIQYQSLPKYQAIYRDLALLVPKQVTAREVEIAIRQQGGDLLEEVKLFDVYTGAQVKEGYKSLAFSLTYRAKDRTLTDQEVSERHKEILTSVSQKLDSALRM</sequence>
<dbReference type="Gene3D" id="3.30.70.380">
    <property type="entry name" value="Ferrodoxin-fold anticodon-binding domain"/>
    <property type="match status" value="1"/>
</dbReference>
<dbReference type="InterPro" id="IPR045060">
    <property type="entry name" value="Phe-tRNA-ligase_IIc_bsu"/>
</dbReference>
<evidence type="ECO:0000313" key="21">
    <source>
        <dbReference type="EMBL" id="MPM39082.1"/>
    </source>
</evidence>
<evidence type="ECO:0000256" key="5">
    <source>
        <dbReference type="ARBA" id="ARBA00012814"/>
    </source>
</evidence>
<evidence type="ECO:0000256" key="10">
    <source>
        <dbReference type="ARBA" id="ARBA00022723"/>
    </source>
</evidence>
<dbReference type="GO" id="GO:0005524">
    <property type="term" value="F:ATP binding"/>
    <property type="evidence" value="ECO:0007669"/>
    <property type="project" value="UniProtKB-KW"/>
</dbReference>
<reference evidence="21" key="1">
    <citation type="submission" date="2019-08" db="EMBL/GenBank/DDBJ databases">
        <authorList>
            <person name="Kucharzyk K."/>
            <person name="Murdoch R.W."/>
            <person name="Higgins S."/>
            <person name="Loffler F."/>
        </authorList>
    </citation>
    <scope>NUCLEOTIDE SEQUENCE</scope>
</reference>
<evidence type="ECO:0000256" key="18">
    <source>
        <dbReference type="ARBA" id="ARBA00049255"/>
    </source>
</evidence>
<evidence type="ECO:0000256" key="13">
    <source>
        <dbReference type="ARBA" id="ARBA00022842"/>
    </source>
</evidence>
<dbReference type="InterPro" id="IPR004532">
    <property type="entry name" value="Phe-tRNA-ligase_IIc_bsu_bact"/>
</dbReference>